<organism evidence="2 3">
    <name type="scientific">Elizabethkingia meningoseptica</name>
    <name type="common">Chryseobacterium meningosepticum</name>
    <dbReference type="NCBI Taxonomy" id="238"/>
    <lineage>
        <taxon>Bacteria</taxon>
        <taxon>Pseudomonadati</taxon>
        <taxon>Bacteroidota</taxon>
        <taxon>Flavobacteriia</taxon>
        <taxon>Flavobacteriales</taxon>
        <taxon>Weeksellaceae</taxon>
        <taxon>Elizabethkingia</taxon>
    </lineage>
</organism>
<comment type="caution">
    <text evidence="2">The sequence shown here is derived from an EMBL/GenBank/DDBJ whole genome shotgun (WGS) entry which is preliminary data.</text>
</comment>
<dbReference type="SUPFAM" id="SSF48452">
    <property type="entry name" value="TPR-like"/>
    <property type="match status" value="1"/>
</dbReference>
<name>A0A1V3TY58_ELIME</name>
<proteinExistence type="predicted"/>
<evidence type="ECO:0000313" key="3">
    <source>
        <dbReference type="Proteomes" id="UP000188947"/>
    </source>
</evidence>
<dbReference type="Proteomes" id="UP000188947">
    <property type="component" value="Unassembled WGS sequence"/>
</dbReference>
<keyword evidence="2" id="KW-0449">Lipoprotein</keyword>
<keyword evidence="1" id="KW-0732">Signal</keyword>
<evidence type="ECO:0000256" key="1">
    <source>
        <dbReference type="SAM" id="SignalP"/>
    </source>
</evidence>
<evidence type="ECO:0000313" key="2">
    <source>
        <dbReference type="EMBL" id="OOH93845.1"/>
    </source>
</evidence>
<gene>
    <name evidence="2" type="ORF">BMF97_15595</name>
</gene>
<dbReference type="EMBL" id="MPOG01000016">
    <property type="protein sequence ID" value="OOH93845.1"/>
    <property type="molecule type" value="Genomic_DNA"/>
</dbReference>
<dbReference type="Gene3D" id="1.25.40.390">
    <property type="match status" value="2"/>
</dbReference>
<reference evidence="2 3" key="1">
    <citation type="submission" date="2016-11" db="EMBL/GenBank/DDBJ databases">
        <title>Genome sequence and comparative genomic analysis of clinical strain Elizabethkingia meningoseptica 61421 PRCM.</title>
        <authorList>
            <person name="Wang M."/>
            <person name="Hu S."/>
            <person name="Cao L."/>
            <person name="Jiang T."/>
            <person name="Zhou Y."/>
            <person name="Ming D."/>
        </authorList>
    </citation>
    <scope>NUCLEOTIDE SEQUENCE [LARGE SCALE GENOMIC DNA]</scope>
    <source>
        <strain evidence="2 3">61421 PRCM</strain>
    </source>
</reference>
<dbReference type="PROSITE" id="PS51257">
    <property type="entry name" value="PROKAR_LIPOPROTEIN"/>
    <property type="match status" value="1"/>
</dbReference>
<keyword evidence="3" id="KW-1185">Reference proteome</keyword>
<dbReference type="InterPro" id="IPR041662">
    <property type="entry name" value="SusD-like_2"/>
</dbReference>
<protein>
    <submittedName>
        <fullName evidence="2">Susd and RagB outer membrane lipoprotein domain protein</fullName>
    </submittedName>
</protein>
<dbReference type="Pfam" id="PF12741">
    <property type="entry name" value="SusD-like"/>
    <property type="match status" value="1"/>
</dbReference>
<feature type="chain" id="PRO_5010722316" evidence="1">
    <location>
        <begin position="27"/>
        <end position="635"/>
    </location>
</feature>
<dbReference type="STRING" id="238.BBD35_08140"/>
<feature type="signal peptide" evidence="1">
    <location>
        <begin position="1"/>
        <end position="26"/>
    </location>
</feature>
<dbReference type="Pfam" id="PF12771">
    <property type="entry name" value="SusD-like_2"/>
    <property type="match status" value="1"/>
</dbReference>
<accession>A0A1V3TY58</accession>
<dbReference type="OrthoDB" id="725917at2"/>
<dbReference type="eggNOG" id="ENOG502Z8DZ">
    <property type="taxonomic scope" value="Bacteria"/>
</dbReference>
<dbReference type="InterPro" id="IPR024302">
    <property type="entry name" value="SusD-like"/>
</dbReference>
<dbReference type="AlphaFoldDB" id="A0A1V3TY58"/>
<sequence>MKKNTIKILLCSVAIGFFMSSCNDFEDINKDPNAATSEQVLPEYFLNNALVNAQMNPDTAERAFVLYWKTAGRQQYTTGIAGGTYNDDWTTNYWNDLSSWLQSATLAITVGGEKKANGTATNYNENVIQISRIWRAYLMSELTDNFGSAPIDAFKGVNPEFNSQKDVYYFMLAELKDAVAKINPSVTGMTDKTKNVDIVYNMDWNKWVKYANSMRMRLAMRLSEVDPAKAKSEFEDAVKDNKFIATSADNLAVAEKDGWDGLTGVMSRSWNTQIMSETLNNLMLGLGGVKSQDQLPSYLHTSVKADNYIGLSFPDSFPTKTNDPSVGYYLDGLPNKIDPRAYKNFYIPGDKQSAEFEPWFEASDANMKRTMTYADGSTVTLDTKYTWSTYPVGDWGAALSRNGARGNASFTPAVAKQYRHSGNKRVFFGSWETYFLIAEAALRGWSVPMSDQAAYERGIKESFDYNNVGQFYASYIASTDYSRVGTSVNYAHTTEPGATHTMDYKDGKTGVAGTVQIKYPSNTIYKGGTVNNDKLTKIITQKFIANTPWLPLETWNDQRRLGLPFFENPAVENPLPNLPNLNSSNYMTNSVKNFPQRLPYPSGFRNTDPKGYSQAVSLLGGTDAVLTPLWWAKKQ</sequence>
<dbReference type="InterPro" id="IPR011990">
    <property type="entry name" value="TPR-like_helical_dom_sf"/>
</dbReference>
<dbReference type="RefSeq" id="WP_069213663.1">
    <property type="nucleotide sequence ID" value="NZ_CP016378.1"/>
</dbReference>